<comment type="caution">
    <text evidence="5">The sequence shown here is derived from an EMBL/GenBank/DDBJ whole genome shotgun (WGS) entry which is preliminary data.</text>
</comment>
<evidence type="ECO:0000259" key="4">
    <source>
        <dbReference type="PROSITE" id="PS01124"/>
    </source>
</evidence>
<evidence type="ECO:0000256" key="2">
    <source>
        <dbReference type="ARBA" id="ARBA00023125"/>
    </source>
</evidence>
<dbReference type="PANTHER" id="PTHR43280:SF2">
    <property type="entry name" value="HTH-TYPE TRANSCRIPTIONAL REGULATOR EXSA"/>
    <property type="match status" value="1"/>
</dbReference>
<dbReference type="OrthoDB" id="5295174at2"/>
<dbReference type="SUPFAM" id="SSF46689">
    <property type="entry name" value="Homeodomain-like"/>
    <property type="match status" value="1"/>
</dbReference>
<keyword evidence="2" id="KW-0238">DNA-binding</keyword>
<sequence>MLFFLLIGFVLIGYGVVKATQEKISTSSDHIIQQNYKVKREILEDILDKVEYWETQNGFLDSRITQRSLAKTLNTNSAYLSKAINVYKKQNFASYLKGVRIAYAIDHLQQNPEMLKTKSMIQIAEMYGFNSLTVFTKAFKNKTGTTPGIFFRKMIEQEFRKNMQ</sequence>
<dbReference type="InterPro" id="IPR018060">
    <property type="entry name" value="HTH_AraC"/>
</dbReference>
<dbReference type="Pfam" id="PF12833">
    <property type="entry name" value="HTH_18"/>
    <property type="match status" value="1"/>
</dbReference>
<keyword evidence="6" id="KW-1185">Reference proteome</keyword>
<feature type="domain" description="HTH araC/xylS-type" evidence="4">
    <location>
        <begin position="44"/>
        <end position="153"/>
    </location>
</feature>
<evidence type="ECO:0000256" key="1">
    <source>
        <dbReference type="ARBA" id="ARBA00023015"/>
    </source>
</evidence>
<dbReference type="PANTHER" id="PTHR43280">
    <property type="entry name" value="ARAC-FAMILY TRANSCRIPTIONAL REGULATOR"/>
    <property type="match status" value="1"/>
</dbReference>
<dbReference type="SMART" id="SM00342">
    <property type="entry name" value="HTH_ARAC"/>
    <property type="match status" value="1"/>
</dbReference>
<dbReference type="GO" id="GO:0003700">
    <property type="term" value="F:DNA-binding transcription factor activity"/>
    <property type="evidence" value="ECO:0007669"/>
    <property type="project" value="InterPro"/>
</dbReference>
<dbReference type="Gene3D" id="1.10.10.60">
    <property type="entry name" value="Homeodomain-like"/>
    <property type="match status" value="1"/>
</dbReference>
<reference evidence="5 6" key="1">
    <citation type="submission" date="2019-03" db="EMBL/GenBank/DDBJ databases">
        <title>Muricauda SCR12 sp.nov, a marine bacterium isolated from Pacific Ocean:the Okinawa trough.</title>
        <authorList>
            <person name="Liu L."/>
        </authorList>
    </citation>
    <scope>NUCLEOTIDE SEQUENCE [LARGE SCALE GENOMIC DNA]</scope>
    <source>
        <strain evidence="5 6">SCR12</strain>
    </source>
</reference>
<gene>
    <name evidence="5" type="ORF">EZV76_13915</name>
</gene>
<evidence type="ECO:0000256" key="3">
    <source>
        <dbReference type="ARBA" id="ARBA00023163"/>
    </source>
</evidence>
<name>A0A4S8RS62_9FLAO</name>
<evidence type="ECO:0000313" key="6">
    <source>
        <dbReference type="Proteomes" id="UP000310406"/>
    </source>
</evidence>
<proteinExistence type="predicted"/>
<dbReference type="EMBL" id="SNTZ01000010">
    <property type="protein sequence ID" value="THV57979.1"/>
    <property type="molecule type" value="Genomic_DNA"/>
</dbReference>
<dbReference type="InterPro" id="IPR009057">
    <property type="entry name" value="Homeodomain-like_sf"/>
</dbReference>
<organism evidence="5 6">
    <name type="scientific">Flagellimonas alvinocaridis</name>
    <dbReference type="NCBI Taxonomy" id="2530200"/>
    <lineage>
        <taxon>Bacteria</taxon>
        <taxon>Pseudomonadati</taxon>
        <taxon>Bacteroidota</taxon>
        <taxon>Flavobacteriia</taxon>
        <taxon>Flavobacteriales</taxon>
        <taxon>Flavobacteriaceae</taxon>
        <taxon>Flagellimonas</taxon>
    </lineage>
</organism>
<keyword evidence="3" id="KW-0804">Transcription</keyword>
<evidence type="ECO:0000313" key="5">
    <source>
        <dbReference type="EMBL" id="THV57979.1"/>
    </source>
</evidence>
<dbReference type="RefSeq" id="WP_136567176.1">
    <property type="nucleotide sequence ID" value="NZ_SNTZ01000010.1"/>
</dbReference>
<dbReference type="AlphaFoldDB" id="A0A4S8RS62"/>
<dbReference type="PROSITE" id="PS01124">
    <property type="entry name" value="HTH_ARAC_FAMILY_2"/>
    <property type="match status" value="1"/>
</dbReference>
<keyword evidence="1" id="KW-0805">Transcription regulation</keyword>
<accession>A0A4S8RS62</accession>
<protein>
    <submittedName>
        <fullName evidence="5">AraC family transcriptional regulator</fullName>
    </submittedName>
</protein>
<dbReference type="GO" id="GO:0043565">
    <property type="term" value="F:sequence-specific DNA binding"/>
    <property type="evidence" value="ECO:0007669"/>
    <property type="project" value="InterPro"/>
</dbReference>
<dbReference type="Proteomes" id="UP000310406">
    <property type="component" value="Unassembled WGS sequence"/>
</dbReference>